<accession>A0A9D1JCH7</accession>
<reference evidence="1" key="1">
    <citation type="submission" date="2020-10" db="EMBL/GenBank/DDBJ databases">
        <authorList>
            <person name="Gilroy R."/>
        </authorList>
    </citation>
    <scope>NUCLEOTIDE SEQUENCE</scope>
    <source>
        <strain evidence="1">ChiW13-3771</strain>
    </source>
</reference>
<proteinExistence type="predicted"/>
<gene>
    <name evidence="1" type="ORF">IAC96_04380</name>
</gene>
<name>A0A9D1JCH7_9FIRM</name>
<reference evidence="1" key="2">
    <citation type="journal article" date="2021" name="PeerJ">
        <title>Extensive microbial diversity within the chicken gut microbiome revealed by metagenomics and culture.</title>
        <authorList>
            <person name="Gilroy R."/>
            <person name="Ravi A."/>
            <person name="Getino M."/>
            <person name="Pursley I."/>
            <person name="Horton D.L."/>
            <person name="Alikhan N.F."/>
            <person name="Baker D."/>
            <person name="Gharbi K."/>
            <person name="Hall N."/>
            <person name="Watson M."/>
            <person name="Adriaenssens E.M."/>
            <person name="Foster-Nyarko E."/>
            <person name="Jarju S."/>
            <person name="Secka A."/>
            <person name="Antonio M."/>
            <person name="Oren A."/>
            <person name="Chaudhuri R.R."/>
            <person name="La Ragione R."/>
            <person name="Hildebrand F."/>
            <person name="Pallen M.J."/>
        </authorList>
    </citation>
    <scope>NUCLEOTIDE SEQUENCE</scope>
    <source>
        <strain evidence="1">ChiW13-3771</strain>
    </source>
</reference>
<dbReference type="AlphaFoldDB" id="A0A9D1JCH7"/>
<evidence type="ECO:0000313" key="1">
    <source>
        <dbReference type="EMBL" id="HIR88168.1"/>
    </source>
</evidence>
<protein>
    <submittedName>
        <fullName evidence="1">Uncharacterized protein</fullName>
    </submittedName>
</protein>
<comment type="caution">
    <text evidence="1">The sequence shown here is derived from an EMBL/GenBank/DDBJ whole genome shotgun (WGS) entry which is preliminary data.</text>
</comment>
<evidence type="ECO:0000313" key="2">
    <source>
        <dbReference type="Proteomes" id="UP000824201"/>
    </source>
</evidence>
<sequence>MKKKISIGIGLLCLVLLVVVGIFLGKKIQDKNATVSGDVAAPGQKEEMQQLFPYEVAEGVYVMSAESYSGAFVEDGSDREVETIWQIKIENTTGRDIQFLRVRANLGGEEAVFDVSTLIAGSSAVVLETNALAWKSGVEQMSFTAENLAYFQYERTIFPEVFSLSVTDQTLRLENISENDVSGDVYVYYKNMEEDVFIGGITYRVKFSGGIRAGEALTEQASHYQSEKSKVLFITYAQ</sequence>
<dbReference type="EMBL" id="DVHN01000050">
    <property type="protein sequence ID" value="HIR88168.1"/>
    <property type="molecule type" value="Genomic_DNA"/>
</dbReference>
<dbReference type="Proteomes" id="UP000824201">
    <property type="component" value="Unassembled WGS sequence"/>
</dbReference>
<organism evidence="1 2">
    <name type="scientific">Candidatus Fimimorpha faecalis</name>
    <dbReference type="NCBI Taxonomy" id="2840824"/>
    <lineage>
        <taxon>Bacteria</taxon>
        <taxon>Bacillati</taxon>
        <taxon>Bacillota</taxon>
        <taxon>Clostridia</taxon>
        <taxon>Eubacteriales</taxon>
        <taxon>Candidatus Fimimorpha</taxon>
    </lineage>
</organism>